<name>A0ACD5U8Q9_AVESA</name>
<dbReference type="EnsemblPlants" id="AVESA.00010b.r2.2AG0201410.1">
    <property type="protein sequence ID" value="AVESA.00010b.r2.2AG0201410.1.CDS"/>
    <property type="gene ID" value="AVESA.00010b.r2.2AG0201410"/>
</dbReference>
<evidence type="ECO:0000313" key="2">
    <source>
        <dbReference type="Proteomes" id="UP001732700"/>
    </source>
</evidence>
<protein>
    <submittedName>
        <fullName evidence="1">Uncharacterized protein</fullName>
    </submittedName>
</protein>
<organism evidence="1 2">
    <name type="scientific">Avena sativa</name>
    <name type="common">Oat</name>
    <dbReference type="NCBI Taxonomy" id="4498"/>
    <lineage>
        <taxon>Eukaryota</taxon>
        <taxon>Viridiplantae</taxon>
        <taxon>Streptophyta</taxon>
        <taxon>Embryophyta</taxon>
        <taxon>Tracheophyta</taxon>
        <taxon>Spermatophyta</taxon>
        <taxon>Magnoliopsida</taxon>
        <taxon>Liliopsida</taxon>
        <taxon>Poales</taxon>
        <taxon>Poaceae</taxon>
        <taxon>BOP clade</taxon>
        <taxon>Pooideae</taxon>
        <taxon>Poodae</taxon>
        <taxon>Poeae</taxon>
        <taxon>Poeae Chloroplast Group 1 (Aveneae type)</taxon>
        <taxon>Aveninae</taxon>
        <taxon>Avena</taxon>
    </lineage>
</organism>
<dbReference type="Proteomes" id="UP001732700">
    <property type="component" value="Chromosome 2A"/>
</dbReference>
<evidence type="ECO:0000313" key="1">
    <source>
        <dbReference type="EnsemblPlants" id="AVESA.00010b.r2.2AG0201410.1.CDS"/>
    </source>
</evidence>
<proteinExistence type="predicted"/>
<accession>A0ACD5U8Q9</accession>
<reference evidence="1" key="1">
    <citation type="submission" date="2021-05" db="EMBL/GenBank/DDBJ databases">
        <authorList>
            <person name="Scholz U."/>
            <person name="Mascher M."/>
            <person name="Fiebig A."/>
        </authorList>
    </citation>
    <scope>NUCLEOTIDE SEQUENCE [LARGE SCALE GENOMIC DNA]</scope>
</reference>
<reference evidence="1" key="2">
    <citation type="submission" date="2025-09" db="UniProtKB">
        <authorList>
            <consortium name="EnsemblPlants"/>
        </authorList>
    </citation>
    <scope>IDENTIFICATION</scope>
</reference>
<keyword evidence="2" id="KW-1185">Reference proteome</keyword>
<sequence length="229" mass="26006">MTNMKHTKICSRIAAQRAASPNLNKLYITKESSCAEPVDQLFVDTAVYSRNRCFRLAFSSNSGKKSFLMATGRFKCKNMNDQELFMESLICRLDDDCHKLLTCKLDLECKKILHFHSEASVPRIQGRNYPDAIDTYRSTFPQEYTYGRSPFPALDGFIESIASFGNVSGGIRPGWSNQPGLKVWPQPRGVARTFSPGWWLQPGRILLPSINATSQPPLPPLCFFEWWKV</sequence>